<dbReference type="AlphaFoldDB" id="A0A1J5PAX6"/>
<proteinExistence type="predicted"/>
<comment type="caution">
    <text evidence="1">The sequence shown here is derived from an EMBL/GenBank/DDBJ whole genome shotgun (WGS) entry which is preliminary data.</text>
</comment>
<dbReference type="EMBL" id="MLJW01005103">
    <property type="protein sequence ID" value="OIQ68793.1"/>
    <property type="molecule type" value="Genomic_DNA"/>
</dbReference>
<evidence type="ECO:0000313" key="1">
    <source>
        <dbReference type="EMBL" id="OIQ68793.1"/>
    </source>
</evidence>
<gene>
    <name evidence="1" type="ORF">GALL_496100</name>
</gene>
<accession>A0A1J5PAX6</accession>
<name>A0A1J5PAX6_9ZZZZ</name>
<protein>
    <submittedName>
        <fullName evidence="1">Uncharacterized protein</fullName>
    </submittedName>
</protein>
<sequence>MSVPSTEALSTGNFFSACTAALTKKLMKPSLTPYSFSKRSCIRLRMSISAAILISLKVVKMALVDCDCNKRSATRARRRLIGTRCSSLPVKASARGLAGVDTWGKKWVEGLSTVALSATTLGASAKPATAARTSPLVTRPSLPVPVTEPAASLLSAMSLAAAGMVMPATWLAATTGAAAKVGVAGAAAAAMATMTGVSAVTAPGTPSVSMRAIS</sequence>
<organism evidence="1">
    <name type="scientific">mine drainage metagenome</name>
    <dbReference type="NCBI Taxonomy" id="410659"/>
    <lineage>
        <taxon>unclassified sequences</taxon>
        <taxon>metagenomes</taxon>
        <taxon>ecological metagenomes</taxon>
    </lineage>
</organism>
<reference evidence="1" key="1">
    <citation type="submission" date="2016-10" db="EMBL/GenBank/DDBJ databases">
        <title>Sequence of Gallionella enrichment culture.</title>
        <authorList>
            <person name="Poehlein A."/>
            <person name="Muehling M."/>
            <person name="Daniel R."/>
        </authorList>
    </citation>
    <scope>NUCLEOTIDE SEQUENCE</scope>
</reference>